<feature type="transmembrane region" description="Helical" evidence="1">
    <location>
        <begin position="200"/>
        <end position="219"/>
    </location>
</feature>
<feature type="transmembrane region" description="Helical" evidence="1">
    <location>
        <begin position="234"/>
        <end position="257"/>
    </location>
</feature>
<protein>
    <recommendedName>
        <fullName evidence="4">Beta-carotene 15,15'-monooxygenase</fullName>
    </recommendedName>
</protein>
<dbReference type="Proteomes" id="UP000422997">
    <property type="component" value="Chromosome"/>
</dbReference>
<sequence>MFKRFLDDIFIKLILIMIFLVMIAFLGKGTIVANISLFLLVIVSCLYIRSCFQTNQLDRNNNYVKIILIIREFIQLFPYIFIQIGISQILSFLITTETIKLLGIMYQNIIIYKLLLSVMAIVLGLNFLKFIKFITIFLFLIYFLVVFIGAFDVKWWAAVTGLLALWHYINSKDFIRFLRNGKDITRIPTKLEYIWQRNRLFATIATIIFYISLIISSFFEKECMTFYERSVPRIYSLTGLIVFLSIIYLFLRVYFAFSKDNSSNSKFGRFILWIGMKSRLDRLINIINFYKISMK</sequence>
<evidence type="ECO:0000256" key="1">
    <source>
        <dbReference type="SAM" id="Phobius"/>
    </source>
</evidence>
<feature type="transmembrane region" description="Helical" evidence="1">
    <location>
        <begin position="73"/>
        <end position="95"/>
    </location>
</feature>
<evidence type="ECO:0000313" key="3">
    <source>
        <dbReference type="Proteomes" id="UP000422997"/>
    </source>
</evidence>
<dbReference type="RefSeq" id="WP_156246437.1">
    <property type="nucleotide sequence ID" value="NZ_CP018187.1"/>
</dbReference>
<accession>A0AB37D8P2</accession>
<dbReference type="AlphaFoldDB" id="A0AB37D8P2"/>
<feature type="transmembrane region" description="Helical" evidence="1">
    <location>
        <begin position="130"/>
        <end position="147"/>
    </location>
</feature>
<name>A0AB37D8P2_STRSL</name>
<evidence type="ECO:0000313" key="2">
    <source>
        <dbReference type="EMBL" id="QGU80057.1"/>
    </source>
</evidence>
<dbReference type="EMBL" id="CP018187">
    <property type="protein sequence ID" value="QGU80057.1"/>
    <property type="molecule type" value="Genomic_DNA"/>
</dbReference>
<gene>
    <name evidence="2" type="ORF">BSR19_02470</name>
</gene>
<keyword evidence="1" id="KW-1133">Transmembrane helix</keyword>
<organism evidence="2 3">
    <name type="scientific">Streptococcus salivarius</name>
    <dbReference type="NCBI Taxonomy" id="1304"/>
    <lineage>
        <taxon>Bacteria</taxon>
        <taxon>Bacillati</taxon>
        <taxon>Bacillota</taxon>
        <taxon>Bacilli</taxon>
        <taxon>Lactobacillales</taxon>
        <taxon>Streptococcaceae</taxon>
        <taxon>Streptococcus</taxon>
    </lineage>
</organism>
<feature type="transmembrane region" description="Helical" evidence="1">
    <location>
        <begin position="32"/>
        <end position="52"/>
    </location>
</feature>
<evidence type="ECO:0008006" key="4">
    <source>
        <dbReference type="Google" id="ProtNLM"/>
    </source>
</evidence>
<feature type="transmembrane region" description="Helical" evidence="1">
    <location>
        <begin position="153"/>
        <end position="169"/>
    </location>
</feature>
<feature type="transmembrane region" description="Helical" evidence="1">
    <location>
        <begin position="9"/>
        <end position="26"/>
    </location>
</feature>
<reference evidence="2 3" key="1">
    <citation type="submission" date="2016-11" db="EMBL/GenBank/DDBJ databases">
        <title>The potential of Streptococcus salivarius to inhibit the production of volatile sulphur compounds in the oral cavity.</title>
        <authorList>
            <person name="Sun L."/>
            <person name="Li Z."/>
            <person name="Jin D."/>
            <person name="Zhao H."/>
        </authorList>
    </citation>
    <scope>NUCLEOTIDE SEQUENCE [LARGE SCALE GENOMIC DNA]</scope>
    <source>
        <strain evidence="2 3">ICDC2</strain>
    </source>
</reference>
<proteinExistence type="predicted"/>
<feature type="transmembrane region" description="Helical" evidence="1">
    <location>
        <begin position="101"/>
        <end position="123"/>
    </location>
</feature>
<keyword evidence="1" id="KW-0812">Transmembrane</keyword>
<keyword evidence="1" id="KW-0472">Membrane</keyword>